<sequence>MGVKNSKTVFLEVLESQRNVNSDCDVNFFDGSDCAILNSYDKELISIIKNDLDNDPEMFVLNNVLMCTVFHKNYKQDVYESLISIQRSQSEFLEPDVIMETVNNNITYQPIHGPNKNTSEPLVTKRLYVPMNKYVEIYDPMNHDALPSQKPGKFHVMIDKTKPNRKGFVKLKEMKNLNDIDIQTPKDEHSASSSSNSGSSDTDSSENNSTEDPCQLIKDQEEDYRFQDCLVYRKTKKEDIDIILDELDHENLSDTDVYDVVGYLNSRTFMKFFQSKIFKNFMAKHFGMIQNEIDDAYVLQQSPGKIFCSILDNNNNKSPVEVIPCLKIPWPERETFDFLNLDDSEMYSNPAILRKFKTFDCVLVPRGYSKKPGEYPEGDLEWEIHFPYAERLLECMLRPEQIKCYMVLLALHKEYIETFTKKRGVLPEHLLTVILHESERHYDGWPDHRLGTNLRNICKKFSLALQNRKLNDYFIRRKNLFKNASRKHLEVANEVFHNILQSPLMMILRALRNIRYTNENYYSPLDYEDLLKILYRRDWENLNIVGVPSDRKSFSSQDSVQKKPMFDDAEKQLIYVKHMKMKHIMEGKNEKKEKKVKKSSYSVMEVRRSSIDSIKDDWQCEKSFHRQKKIALLKFFIKNFMEIAKTSWKISTKKQTLFYVKQAYYLATILKEENELFREEVDQTFEELRKLEEQCITGIEECGVKFEESEEMIRESVSECVKCEVHCEDNADIYMDIQQQIKERNTNLISLSKIYSRAFSYNSKSMEEINEIR</sequence>
<dbReference type="PANTHER" id="PTHR10656:SF69">
    <property type="entry name" value="MAB-21-LIKE HHH_H2TH-LIKE DOMAIN-CONTAINING PROTEIN"/>
    <property type="match status" value="1"/>
</dbReference>
<dbReference type="Pfam" id="PF20266">
    <property type="entry name" value="Mab-21_C"/>
    <property type="match status" value="1"/>
</dbReference>
<dbReference type="RefSeq" id="XP_030768370.1">
    <property type="nucleotide sequence ID" value="XM_030912510.1"/>
</dbReference>
<gene>
    <name evidence="4" type="primary">LOC115891910</name>
</gene>
<evidence type="ECO:0000313" key="3">
    <source>
        <dbReference type="Proteomes" id="UP000504635"/>
    </source>
</evidence>
<accession>A0A6J2YZX4</accession>
<feature type="compositionally biased region" description="Basic and acidic residues" evidence="1">
    <location>
        <begin position="179"/>
        <end position="190"/>
    </location>
</feature>
<organism evidence="3 4">
    <name type="scientific">Sitophilus oryzae</name>
    <name type="common">Rice weevil</name>
    <name type="synonym">Curculio oryzae</name>
    <dbReference type="NCBI Taxonomy" id="7048"/>
    <lineage>
        <taxon>Eukaryota</taxon>
        <taxon>Metazoa</taxon>
        <taxon>Ecdysozoa</taxon>
        <taxon>Arthropoda</taxon>
        <taxon>Hexapoda</taxon>
        <taxon>Insecta</taxon>
        <taxon>Pterygota</taxon>
        <taxon>Neoptera</taxon>
        <taxon>Endopterygota</taxon>
        <taxon>Coleoptera</taxon>
        <taxon>Polyphaga</taxon>
        <taxon>Cucujiformia</taxon>
        <taxon>Curculionidae</taxon>
        <taxon>Dryophthorinae</taxon>
        <taxon>Sitophilus</taxon>
    </lineage>
</organism>
<dbReference type="InterPro" id="IPR024810">
    <property type="entry name" value="MAB21L/cGLR"/>
</dbReference>
<dbReference type="InParanoid" id="A0A6J2YZX4"/>
<keyword evidence="3" id="KW-1185">Reference proteome</keyword>
<reference evidence="4" key="1">
    <citation type="submission" date="2025-08" db="UniProtKB">
        <authorList>
            <consortium name="RefSeq"/>
        </authorList>
    </citation>
    <scope>IDENTIFICATION</scope>
    <source>
        <tissue evidence="4">Gonads</tissue>
    </source>
</reference>
<evidence type="ECO:0000256" key="1">
    <source>
        <dbReference type="SAM" id="MobiDB-lite"/>
    </source>
</evidence>
<feature type="domain" description="Mab-21-like HhH/H2TH-like" evidence="2">
    <location>
        <begin position="403"/>
        <end position="491"/>
    </location>
</feature>
<feature type="compositionally biased region" description="Low complexity" evidence="1">
    <location>
        <begin position="191"/>
        <end position="212"/>
    </location>
</feature>
<dbReference type="AlphaFoldDB" id="A0A6J2YZX4"/>
<dbReference type="GeneID" id="115891910"/>
<evidence type="ECO:0000313" key="4">
    <source>
        <dbReference type="RefSeq" id="XP_030768370.1"/>
    </source>
</evidence>
<dbReference type="KEGG" id="soy:115891910"/>
<evidence type="ECO:0000259" key="2">
    <source>
        <dbReference type="Pfam" id="PF20266"/>
    </source>
</evidence>
<dbReference type="InterPro" id="IPR046906">
    <property type="entry name" value="Mab-21_HhH/H2TH-like"/>
</dbReference>
<dbReference type="FunCoup" id="A0A6J2YZX4">
    <property type="interactions" value="2"/>
</dbReference>
<dbReference type="PANTHER" id="PTHR10656">
    <property type="entry name" value="CELL FATE DETERMINING PROTEIN MAB21-RELATED"/>
    <property type="match status" value="1"/>
</dbReference>
<name>A0A6J2YZX4_SITOR</name>
<dbReference type="Gene3D" id="1.10.1410.40">
    <property type="match status" value="1"/>
</dbReference>
<protein>
    <submittedName>
        <fullName evidence="4">Uncharacterized protein LOC115891910</fullName>
    </submittedName>
</protein>
<dbReference type="SMART" id="SM01265">
    <property type="entry name" value="Mab-21"/>
    <property type="match status" value="1"/>
</dbReference>
<dbReference type="OrthoDB" id="6112914at2759"/>
<feature type="region of interest" description="Disordered" evidence="1">
    <location>
        <begin position="179"/>
        <end position="212"/>
    </location>
</feature>
<dbReference type="Proteomes" id="UP000504635">
    <property type="component" value="Unplaced"/>
</dbReference>
<proteinExistence type="predicted"/>